<feature type="domain" description="Heme-copper oxidase subunit III family profile" evidence="9">
    <location>
        <begin position="1"/>
        <end position="193"/>
    </location>
</feature>
<dbReference type="InterPro" id="IPR024791">
    <property type="entry name" value="Cyt_c/ubiquinol_Oxase_su3"/>
</dbReference>
<keyword evidence="5 8" id="KW-1133">Transmembrane helix</keyword>
<dbReference type="RefSeq" id="WP_057482882.1">
    <property type="nucleotide sequence ID" value="NZ_BMWR01000005.1"/>
</dbReference>
<sequence length="193" mass="22194">MDLTQGAEKHKYDRAKKMMLWFGIISMIMTFGGLTSAYVVSKTRPDWLTEFELPNAFFWSTLVIVLSSVTFILAKQSILSGNRRNASAMLIGTLVLAVLFVVFQFNGFSEIIANGYYFTGSESSITTSFIYVLVLVHMVHLLAGIITLLVVIYNHFKQRYKKGQMLGIELGATFWHFVDLMWIYLFVFLYFFR</sequence>
<evidence type="ECO:0000313" key="11">
    <source>
        <dbReference type="Proteomes" id="UP000051643"/>
    </source>
</evidence>
<dbReference type="EMBL" id="LKTP01000035">
    <property type="protein sequence ID" value="KRG27536.1"/>
    <property type="molecule type" value="Genomic_DNA"/>
</dbReference>
<dbReference type="Pfam" id="PF00510">
    <property type="entry name" value="COX3"/>
    <property type="match status" value="1"/>
</dbReference>
<comment type="caution">
    <text evidence="10">The sequence shown here is derived from an EMBL/GenBank/DDBJ whole genome shotgun (WGS) entry which is preliminary data.</text>
</comment>
<dbReference type="CDD" id="cd00386">
    <property type="entry name" value="Heme_Cu_Oxidase_III_like"/>
    <property type="match status" value="1"/>
</dbReference>
<dbReference type="AlphaFoldDB" id="A0A0Q9Z470"/>
<dbReference type="Proteomes" id="UP000051643">
    <property type="component" value="Unassembled WGS sequence"/>
</dbReference>
<feature type="transmembrane region" description="Helical" evidence="8">
    <location>
        <begin position="20"/>
        <end position="41"/>
    </location>
</feature>
<evidence type="ECO:0000256" key="4">
    <source>
        <dbReference type="ARBA" id="ARBA00022692"/>
    </source>
</evidence>
<keyword evidence="6 8" id="KW-0472">Membrane</keyword>
<evidence type="ECO:0000256" key="5">
    <source>
        <dbReference type="ARBA" id="ARBA00022989"/>
    </source>
</evidence>
<reference evidence="10" key="1">
    <citation type="submission" date="2015-10" db="EMBL/GenBank/DDBJ databases">
        <title>Draft genome sequence of Salegentibacter mishustinae KCTC 12263.</title>
        <authorList>
            <person name="Lin W."/>
            <person name="Zheng Q."/>
        </authorList>
    </citation>
    <scope>NUCLEOTIDE SEQUENCE [LARGE SCALE GENOMIC DNA]</scope>
    <source>
        <strain evidence="10">KCTC 12263</strain>
    </source>
</reference>
<evidence type="ECO:0000256" key="8">
    <source>
        <dbReference type="SAM" id="Phobius"/>
    </source>
</evidence>
<dbReference type="InterPro" id="IPR013833">
    <property type="entry name" value="Cyt_c_oxidase_su3_a-hlx"/>
</dbReference>
<keyword evidence="3" id="KW-1003">Cell membrane</keyword>
<evidence type="ECO:0000256" key="7">
    <source>
        <dbReference type="RuleBase" id="RU003376"/>
    </source>
</evidence>
<evidence type="ECO:0000259" key="9">
    <source>
        <dbReference type="PROSITE" id="PS50253"/>
    </source>
</evidence>
<dbReference type="PROSITE" id="PS50253">
    <property type="entry name" value="COX3"/>
    <property type="match status" value="1"/>
</dbReference>
<dbReference type="GO" id="GO:0004129">
    <property type="term" value="F:cytochrome-c oxidase activity"/>
    <property type="evidence" value="ECO:0007669"/>
    <property type="project" value="InterPro"/>
</dbReference>
<organism evidence="10 11">
    <name type="scientific">Salegentibacter mishustinae</name>
    <dbReference type="NCBI Taxonomy" id="270918"/>
    <lineage>
        <taxon>Bacteria</taxon>
        <taxon>Pseudomonadati</taxon>
        <taxon>Bacteroidota</taxon>
        <taxon>Flavobacteriia</taxon>
        <taxon>Flavobacteriales</taxon>
        <taxon>Flavobacteriaceae</taxon>
        <taxon>Salegentibacter</taxon>
    </lineage>
</organism>
<feature type="transmembrane region" description="Helical" evidence="8">
    <location>
        <begin position="128"/>
        <end position="153"/>
    </location>
</feature>
<proteinExistence type="inferred from homology"/>
<protein>
    <submittedName>
        <fullName evidence="10">Cytochrome oxidase subunit III</fullName>
    </submittedName>
</protein>
<evidence type="ECO:0000256" key="2">
    <source>
        <dbReference type="ARBA" id="ARBA00010581"/>
    </source>
</evidence>
<evidence type="ECO:0000256" key="1">
    <source>
        <dbReference type="ARBA" id="ARBA00004651"/>
    </source>
</evidence>
<feature type="transmembrane region" description="Helical" evidence="8">
    <location>
        <begin position="174"/>
        <end position="192"/>
    </location>
</feature>
<evidence type="ECO:0000313" key="10">
    <source>
        <dbReference type="EMBL" id="KRG27536.1"/>
    </source>
</evidence>
<dbReference type="GO" id="GO:0019646">
    <property type="term" value="P:aerobic electron transport chain"/>
    <property type="evidence" value="ECO:0007669"/>
    <property type="project" value="InterPro"/>
</dbReference>
<evidence type="ECO:0000256" key="3">
    <source>
        <dbReference type="ARBA" id="ARBA00022475"/>
    </source>
</evidence>
<comment type="subcellular location">
    <subcellularLocation>
        <location evidence="1 7">Cell membrane</location>
        <topology evidence="1 7">Multi-pass membrane protein</topology>
    </subcellularLocation>
</comment>
<dbReference type="InterPro" id="IPR000298">
    <property type="entry name" value="Cyt_c_oxidase-like_su3"/>
</dbReference>
<dbReference type="PANTHER" id="PTHR11403:SF2">
    <property type="entry name" value="CYTOCHROME BO(3) UBIQUINOL OXIDASE SUBUNIT 3"/>
    <property type="match status" value="1"/>
</dbReference>
<feature type="transmembrane region" description="Helical" evidence="8">
    <location>
        <begin position="86"/>
        <end position="108"/>
    </location>
</feature>
<dbReference type="InterPro" id="IPR035973">
    <property type="entry name" value="Cyt_c_oxidase_su3-like_sf"/>
</dbReference>
<dbReference type="STRING" id="270918.APR42_10690"/>
<keyword evidence="4 7" id="KW-0812">Transmembrane</keyword>
<gene>
    <name evidence="10" type="ORF">APR42_10690</name>
</gene>
<feature type="transmembrane region" description="Helical" evidence="8">
    <location>
        <begin position="56"/>
        <end position="74"/>
    </location>
</feature>
<evidence type="ECO:0000256" key="6">
    <source>
        <dbReference type="ARBA" id="ARBA00023136"/>
    </source>
</evidence>
<comment type="similarity">
    <text evidence="2 7">Belongs to the cytochrome c oxidase subunit 3 family.</text>
</comment>
<dbReference type="GO" id="GO:0005886">
    <property type="term" value="C:plasma membrane"/>
    <property type="evidence" value="ECO:0007669"/>
    <property type="project" value="UniProtKB-SubCell"/>
</dbReference>
<keyword evidence="11" id="KW-1185">Reference proteome</keyword>
<accession>A0A0Q9Z470</accession>
<dbReference type="PANTHER" id="PTHR11403">
    <property type="entry name" value="CYTOCHROME C OXIDASE SUBUNIT III"/>
    <property type="match status" value="1"/>
</dbReference>
<name>A0A0Q9Z470_9FLAO</name>
<dbReference type="OrthoDB" id="679789at2"/>
<dbReference type="SUPFAM" id="SSF81452">
    <property type="entry name" value="Cytochrome c oxidase subunit III-like"/>
    <property type="match status" value="1"/>
</dbReference>
<dbReference type="Gene3D" id="1.20.120.80">
    <property type="entry name" value="Cytochrome c oxidase, subunit III, four-helix bundle"/>
    <property type="match status" value="1"/>
</dbReference>